<evidence type="ECO:0000313" key="9">
    <source>
        <dbReference type="EMBL" id="TCS94065.1"/>
    </source>
</evidence>
<feature type="chain" id="PRO_5030099235" description="Isoaspartyl peptidase" evidence="8">
    <location>
        <begin position="24"/>
        <end position="339"/>
    </location>
</feature>
<dbReference type="EMBL" id="SMAF01000024">
    <property type="protein sequence ID" value="TCS94065.1"/>
    <property type="molecule type" value="Genomic_DNA"/>
</dbReference>
<dbReference type="InterPro" id="IPR000246">
    <property type="entry name" value="Peptidase_T2"/>
</dbReference>
<reference evidence="9 10" key="1">
    <citation type="submission" date="2019-03" db="EMBL/GenBank/DDBJ databases">
        <title>Genomic Encyclopedia of Type Strains, Phase IV (KMG-IV): sequencing the most valuable type-strain genomes for metagenomic binning, comparative biology and taxonomic classification.</title>
        <authorList>
            <person name="Goeker M."/>
        </authorList>
    </citation>
    <scope>NUCLEOTIDE SEQUENCE [LARGE SCALE GENOMIC DNA]</scope>
    <source>
        <strain evidence="9 10">DSM 21944</strain>
    </source>
</reference>
<evidence type="ECO:0000256" key="7">
    <source>
        <dbReference type="PIRSR" id="PIRSR600246-3"/>
    </source>
</evidence>
<dbReference type="SUPFAM" id="SSF56235">
    <property type="entry name" value="N-terminal nucleophile aminohydrolases (Ntn hydrolases)"/>
    <property type="match status" value="1"/>
</dbReference>
<feature type="binding site" evidence="6">
    <location>
        <begin position="232"/>
        <end position="235"/>
    </location>
    <ligand>
        <name>substrate</name>
    </ligand>
</feature>
<evidence type="ECO:0000313" key="10">
    <source>
        <dbReference type="Proteomes" id="UP000294599"/>
    </source>
</evidence>
<evidence type="ECO:0000256" key="1">
    <source>
        <dbReference type="ARBA" id="ARBA00022670"/>
    </source>
</evidence>
<dbReference type="GO" id="GO:0016811">
    <property type="term" value="F:hydrolase activity, acting on carbon-nitrogen (but not peptide) bonds, in linear amides"/>
    <property type="evidence" value="ECO:0007669"/>
    <property type="project" value="UniProtKB-ARBA"/>
</dbReference>
<dbReference type="Pfam" id="PF01112">
    <property type="entry name" value="Asparaginase_2"/>
    <property type="match status" value="1"/>
</dbReference>
<dbReference type="GO" id="GO:0008233">
    <property type="term" value="F:peptidase activity"/>
    <property type="evidence" value="ECO:0007669"/>
    <property type="project" value="UniProtKB-KW"/>
</dbReference>
<protein>
    <recommendedName>
        <fullName evidence="4">Isoaspartyl peptidase</fullName>
    </recommendedName>
</protein>
<organism evidence="9 10">
    <name type="scientific">Pseudofulvimonas gallinarii</name>
    <dbReference type="NCBI Taxonomy" id="634155"/>
    <lineage>
        <taxon>Bacteria</taxon>
        <taxon>Pseudomonadati</taxon>
        <taxon>Pseudomonadota</taxon>
        <taxon>Gammaproteobacteria</taxon>
        <taxon>Lysobacterales</taxon>
        <taxon>Rhodanobacteraceae</taxon>
        <taxon>Pseudofulvimonas</taxon>
    </lineage>
</organism>
<evidence type="ECO:0000256" key="2">
    <source>
        <dbReference type="ARBA" id="ARBA00022801"/>
    </source>
</evidence>
<accession>A0A4R3L528</accession>
<sequence>MSARTVLGVALLTLTLAIGRAQAAPPVEAPIAIAIHGGAGTIERAALGPDQRKAIEVDLARALEAGHSILREGGSSLDAVTAAVVVLEDSPYFNAGKGAVFNADGRIDLDAAVMVGSQQRAGAVAALTRVRNPVLAARAVMEQSPHVFMIGAGAQRFAREQGLAMVSPSYFRTEARWQQYLSARQRGREATALVPGVNPRPYGTVGAVAVDRQGEVAAATSTGGMTMKRYGRVGDVPVIGAGTWAEPGCAVSATGWGEFFIRSNAAHEICARVRLAGTPMPEAASQVVEGAIPRLGGDGGVIAIDAQGNIAMPYSSAGMYRGRISVDGARSIAIWAEGE</sequence>
<evidence type="ECO:0000256" key="6">
    <source>
        <dbReference type="PIRSR" id="PIRSR600246-2"/>
    </source>
</evidence>
<dbReference type="Proteomes" id="UP000294599">
    <property type="component" value="Unassembled WGS sequence"/>
</dbReference>
<name>A0A4R3L528_9GAMM</name>
<dbReference type="PANTHER" id="PTHR10188">
    <property type="entry name" value="L-ASPARAGINASE"/>
    <property type="match status" value="1"/>
</dbReference>
<dbReference type="RefSeq" id="WP_123520786.1">
    <property type="nucleotide sequence ID" value="NZ_JBHLWF010000010.1"/>
</dbReference>
<evidence type="ECO:0000256" key="8">
    <source>
        <dbReference type="SAM" id="SignalP"/>
    </source>
</evidence>
<dbReference type="InterPro" id="IPR029055">
    <property type="entry name" value="Ntn_hydrolases_N"/>
</dbReference>
<feature type="active site" description="Nucleophile" evidence="5">
    <location>
        <position position="204"/>
    </location>
</feature>
<keyword evidence="3" id="KW-0068">Autocatalytic cleavage</keyword>
<feature type="site" description="Cleavage; by autolysis" evidence="7">
    <location>
        <begin position="203"/>
        <end position="204"/>
    </location>
</feature>
<proteinExistence type="predicted"/>
<feature type="signal peptide" evidence="8">
    <location>
        <begin position="1"/>
        <end position="23"/>
    </location>
</feature>
<dbReference type="PANTHER" id="PTHR10188:SF6">
    <property type="entry name" value="N(4)-(BETA-N-ACETYLGLUCOSAMINYL)-L-ASPARAGINASE"/>
    <property type="match status" value="1"/>
</dbReference>
<dbReference type="OrthoDB" id="9780217at2"/>
<dbReference type="Gene3D" id="3.60.20.30">
    <property type="entry name" value="(Glycosyl)asparaginase"/>
    <property type="match status" value="1"/>
</dbReference>
<keyword evidence="2" id="KW-0378">Hydrolase</keyword>
<dbReference type="FunFam" id="3.60.20.30:FF:000001">
    <property type="entry name" value="Isoaspartyl peptidase/L-asparaginase"/>
    <property type="match status" value="1"/>
</dbReference>
<dbReference type="AlphaFoldDB" id="A0A4R3L528"/>
<dbReference type="CDD" id="cd04701">
    <property type="entry name" value="Asparaginase_2"/>
    <property type="match status" value="1"/>
</dbReference>
<keyword evidence="1" id="KW-0645">Protease</keyword>
<evidence type="ECO:0000256" key="4">
    <source>
        <dbReference type="ARBA" id="ARBA00069124"/>
    </source>
</evidence>
<feature type="binding site" evidence="6">
    <location>
        <begin position="254"/>
        <end position="257"/>
    </location>
    <ligand>
        <name>substrate</name>
    </ligand>
</feature>
<comment type="caution">
    <text evidence="9">The sequence shown here is derived from an EMBL/GenBank/DDBJ whole genome shotgun (WGS) entry which is preliminary data.</text>
</comment>
<keyword evidence="10" id="KW-1185">Reference proteome</keyword>
<evidence type="ECO:0000256" key="5">
    <source>
        <dbReference type="PIRSR" id="PIRSR600246-1"/>
    </source>
</evidence>
<dbReference type="GO" id="GO:0006508">
    <property type="term" value="P:proteolysis"/>
    <property type="evidence" value="ECO:0007669"/>
    <property type="project" value="UniProtKB-KW"/>
</dbReference>
<evidence type="ECO:0000256" key="3">
    <source>
        <dbReference type="ARBA" id="ARBA00022813"/>
    </source>
</evidence>
<gene>
    <name evidence="9" type="ORF">EDC25_12440</name>
</gene>
<keyword evidence="8" id="KW-0732">Signal</keyword>